<dbReference type="PROSITE" id="PS00194">
    <property type="entry name" value="THIOREDOXIN_1"/>
    <property type="match status" value="1"/>
</dbReference>
<reference evidence="5 6" key="1">
    <citation type="submission" date="2017-10" db="EMBL/GenBank/DDBJ databases">
        <title>Whole genome sequencing of Pseudoxanthomonas broegbernensis DSM 12573(T).</title>
        <authorList>
            <person name="Kumar S."/>
            <person name="Bansal K."/>
            <person name="Kaur A."/>
            <person name="Patil P."/>
            <person name="Sharma S."/>
            <person name="Patil P.B."/>
        </authorList>
    </citation>
    <scope>NUCLEOTIDE SEQUENCE [LARGE SCALE GENOMIC DNA]</scope>
    <source>
        <strain evidence="5 6">DSM 12573</strain>
    </source>
</reference>
<dbReference type="InterPro" id="IPR013740">
    <property type="entry name" value="Redoxin"/>
</dbReference>
<dbReference type="EMBL" id="MWIP01000003">
    <property type="protein sequence ID" value="KAF1687214.1"/>
    <property type="molecule type" value="Genomic_DNA"/>
</dbReference>
<organism evidence="5 6">
    <name type="scientific">Pseudoxanthomonas broegbernensis</name>
    <dbReference type="NCBI Taxonomy" id="83619"/>
    <lineage>
        <taxon>Bacteria</taxon>
        <taxon>Pseudomonadati</taxon>
        <taxon>Pseudomonadota</taxon>
        <taxon>Gammaproteobacteria</taxon>
        <taxon>Lysobacterales</taxon>
        <taxon>Lysobacteraceae</taxon>
        <taxon>Pseudoxanthomonas</taxon>
    </lineage>
</organism>
<dbReference type="SUPFAM" id="SSF52833">
    <property type="entry name" value="Thioredoxin-like"/>
    <property type="match status" value="1"/>
</dbReference>
<name>A0A7V8GNS9_9GAMM</name>
<comment type="caution">
    <text evidence="5">The sequence shown here is derived from an EMBL/GenBank/DDBJ whole genome shotgun (WGS) entry which is preliminary data.</text>
</comment>
<dbReference type="CDD" id="cd02966">
    <property type="entry name" value="TlpA_like_family"/>
    <property type="match status" value="1"/>
</dbReference>
<dbReference type="InterPro" id="IPR036249">
    <property type="entry name" value="Thioredoxin-like_sf"/>
</dbReference>
<dbReference type="GO" id="GO:0030313">
    <property type="term" value="C:cell envelope"/>
    <property type="evidence" value="ECO:0007669"/>
    <property type="project" value="UniProtKB-SubCell"/>
</dbReference>
<evidence type="ECO:0000256" key="3">
    <source>
        <dbReference type="ARBA" id="ARBA00023284"/>
    </source>
</evidence>
<keyword evidence="6" id="KW-1185">Reference proteome</keyword>
<evidence type="ECO:0000313" key="6">
    <source>
        <dbReference type="Proteomes" id="UP000462066"/>
    </source>
</evidence>
<keyword evidence="2" id="KW-0201">Cytochrome c-type biogenesis</keyword>
<dbReference type="Pfam" id="PF08534">
    <property type="entry name" value="Redoxin"/>
    <property type="match status" value="1"/>
</dbReference>
<dbReference type="Proteomes" id="UP000462066">
    <property type="component" value="Unassembled WGS sequence"/>
</dbReference>
<dbReference type="InterPro" id="IPR013766">
    <property type="entry name" value="Thioredoxin_domain"/>
</dbReference>
<comment type="subcellular location">
    <subcellularLocation>
        <location evidence="1">Cell envelope</location>
    </subcellularLocation>
</comment>
<proteinExistence type="predicted"/>
<dbReference type="RefSeq" id="WP_162310234.1">
    <property type="nucleotide sequence ID" value="NZ_JACHGU010000005.1"/>
</dbReference>
<evidence type="ECO:0000256" key="1">
    <source>
        <dbReference type="ARBA" id="ARBA00004196"/>
    </source>
</evidence>
<dbReference type="PROSITE" id="PS51352">
    <property type="entry name" value="THIOREDOXIN_2"/>
    <property type="match status" value="1"/>
</dbReference>
<evidence type="ECO:0000256" key="2">
    <source>
        <dbReference type="ARBA" id="ARBA00022748"/>
    </source>
</evidence>
<protein>
    <submittedName>
        <fullName evidence="5">Alkyl hydroperoxide reductase</fullName>
    </submittedName>
</protein>
<dbReference type="GO" id="GO:0015036">
    <property type="term" value="F:disulfide oxidoreductase activity"/>
    <property type="evidence" value="ECO:0007669"/>
    <property type="project" value="UniProtKB-ARBA"/>
</dbReference>
<dbReference type="InterPro" id="IPR050553">
    <property type="entry name" value="Thioredoxin_ResA/DsbE_sf"/>
</dbReference>
<dbReference type="PANTHER" id="PTHR42852">
    <property type="entry name" value="THIOL:DISULFIDE INTERCHANGE PROTEIN DSBE"/>
    <property type="match status" value="1"/>
</dbReference>
<feature type="domain" description="Thioredoxin" evidence="4">
    <location>
        <begin position="59"/>
        <end position="185"/>
    </location>
</feature>
<dbReference type="PANTHER" id="PTHR42852:SF13">
    <property type="entry name" value="PROTEIN DIPZ"/>
    <property type="match status" value="1"/>
</dbReference>
<evidence type="ECO:0000313" key="5">
    <source>
        <dbReference type="EMBL" id="KAF1687214.1"/>
    </source>
</evidence>
<dbReference type="GO" id="GO:0017004">
    <property type="term" value="P:cytochrome complex assembly"/>
    <property type="evidence" value="ECO:0007669"/>
    <property type="project" value="UniProtKB-KW"/>
</dbReference>
<evidence type="ECO:0000259" key="4">
    <source>
        <dbReference type="PROSITE" id="PS51352"/>
    </source>
</evidence>
<sequence length="199" mass="20742">MNAGRLRLLGVAALAGALGLAASHWYGGSPLPRTQAGQRALQAVAGMTAPVPPDGVEPARPGDPLPTVRLPGLDGNLVDLAGIAPGRPLLVNVWASWCGPCVEEMPELQRYAHAQGDAGVQVVGLALDTPDGVHGFLQRVPVAYPILLDTPGPADASVWLGNTRGLLPYSVLVDARRRVVKQKLGPFAPGEIEGWARLP</sequence>
<accession>A0A7V8GNS9</accession>
<dbReference type="Gene3D" id="3.40.30.10">
    <property type="entry name" value="Glutaredoxin"/>
    <property type="match status" value="1"/>
</dbReference>
<dbReference type="AlphaFoldDB" id="A0A7V8GNS9"/>
<gene>
    <name evidence="5" type="ORF">B1992_04315</name>
</gene>
<dbReference type="InterPro" id="IPR017937">
    <property type="entry name" value="Thioredoxin_CS"/>
</dbReference>
<keyword evidence="3" id="KW-0676">Redox-active center</keyword>